<dbReference type="Gene3D" id="1.20.1070.10">
    <property type="entry name" value="Rhodopsin 7-helix transmembrane proteins"/>
    <property type="match status" value="1"/>
</dbReference>
<feature type="domain" description="G-protein coupled receptors family 1 profile" evidence="6">
    <location>
        <begin position="115"/>
        <end position="276"/>
    </location>
</feature>
<proteinExistence type="predicted"/>
<feature type="transmembrane region" description="Helical" evidence="5">
    <location>
        <begin position="201"/>
        <end position="222"/>
    </location>
</feature>
<dbReference type="Proteomes" id="UP000008068">
    <property type="component" value="Unassembled WGS sequence"/>
</dbReference>
<dbReference type="InterPro" id="IPR017452">
    <property type="entry name" value="GPCR_Rhodpsn_7TM"/>
</dbReference>
<dbReference type="PANTHER" id="PTHR22751">
    <property type="entry name" value="G-PROTEIN COUPLED RECEPTOR-RELATED"/>
    <property type="match status" value="1"/>
</dbReference>
<dbReference type="PANTHER" id="PTHR22751:SF288">
    <property type="entry name" value="G-PROTEIN COUPLED RECEPTORS FAMILY 1 PROFILE DOMAIN-CONTAINING PROTEIN"/>
    <property type="match status" value="1"/>
</dbReference>
<dbReference type="PROSITE" id="PS50262">
    <property type="entry name" value="G_PROTEIN_RECEP_F1_2"/>
    <property type="match status" value="1"/>
</dbReference>
<dbReference type="EMBL" id="GL379787">
    <property type="protein sequence ID" value="EGT30980.1"/>
    <property type="molecule type" value="Genomic_DNA"/>
</dbReference>
<evidence type="ECO:0000313" key="8">
    <source>
        <dbReference type="Proteomes" id="UP000008068"/>
    </source>
</evidence>
<protein>
    <recommendedName>
        <fullName evidence="6">G-protein coupled receptors family 1 profile domain-containing protein</fullName>
    </recommendedName>
</protein>
<keyword evidence="8" id="KW-1185">Reference proteome</keyword>
<dbReference type="Pfam" id="PF10324">
    <property type="entry name" value="7TM_GPCR_Srw"/>
    <property type="match status" value="1"/>
</dbReference>
<dbReference type="InterPro" id="IPR019427">
    <property type="entry name" value="7TM_GPCR_serpentine_rcpt_Srw"/>
</dbReference>
<dbReference type="InParanoid" id="G0M962"/>
<dbReference type="SUPFAM" id="SSF81321">
    <property type="entry name" value="Family A G protein-coupled receptor-like"/>
    <property type="match status" value="1"/>
</dbReference>
<reference evidence="8" key="1">
    <citation type="submission" date="2011-07" db="EMBL/GenBank/DDBJ databases">
        <authorList>
            <consortium name="Caenorhabditis brenneri Sequencing and Analysis Consortium"/>
            <person name="Wilson R.K."/>
        </authorList>
    </citation>
    <scope>NUCLEOTIDE SEQUENCE [LARGE SCALE GENOMIC DNA]</scope>
    <source>
        <strain evidence="8">PB2801</strain>
    </source>
</reference>
<evidence type="ECO:0000256" key="5">
    <source>
        <dbReference type="SAM" id="Phobius"/>
    </source>
</evidence>
<dbReference type="AlphaFoldDB" id="G0M962"/>
<dbReference type="OrthoDB" id="9990906at2759"/>
<evidence type="ECO:0000256" key="2">
    <source>
        <dbReference type="ARBA" id="ARBA00022692"/>
    </source>
</evidence>
<accession>G0M962</accession>
<dbReference type="GO" id="GO:0008528">
    <property type="term" value="F:G protein-coupled peptide receptor activity"/>
    <property type="evidence" value="ECO:0007669"/>
    <property type="project" value="InterPro"/>
</dbReference>
<feature type="transmembrane region" description="Helical" evidence="5">
    <location>
        <begin position="140"/>
        <end position="160"/>
    </location>
</feature>
<dbReference type="GO" id="GO:0016020">
    <property type="term" value="C:membrane"/>
    <property type="evidence" value="ECO:0007669"/>
    <property type="project" value="UniProtKB-SubCell"/>
</dbReference>
<dbReference type="STRING" id="135651.G0M962"/>
<keyword evidence="3 5" id="KW-1133">Transmembrane helix</keyword>
<evidence type="ECO:0000256" key="3">
    <source>
        <dbReference type="ARBA" id="ARBA00022989"/>
    </source>
</evidence>
<gene>
    <name evidence="7" type="ORF">CAEBREN_32746</name>
</gene>
<keyword evidence="2 5" id="KW-0812">Transmembrane</keyword>
<evidence type="ECO:0000256" key="1">
    <source>
        <dbReference type="ARBA" id="ARBA00004370"/>
    </source>
</evidence>
<evidence type="ECO:0000313" key="7">
    <source>
        <dbReference type="EMBL" id="EGT30980.1"/>
    </source>
</evidence>
<dbReference type="HOGENOM" id="CLU_043715_1_0_1"/>
<keyword evidence="4 5" id="KW-0472">Membrane</keyword>
<sequence>MGYCVESGDMYFSGYSNKTLEVLCDIFEKVTMFVYVDVGPHEFTLSVFCIIINIFHCVILSQTSMRTSSIFIIMKYEALMDIISLLYYCEETINIISRDYVICHSYTVEMISRFIALIRTLVLKYPMNSRISKLSNPKTALYLFLTIVTLCLPIQLLDFFKYDFVTNESFGNCVDYYVFTSNFFIANDNLVLKLQLYTDGITSKVIPCILFPVSTYFLIKEIRKAEFQRKKMRSTGSTSSKNTSLMVLYLAITFFIAEFPLGIMFSIGKNKQRVYF</sequence>
<evidence type="ECO:0000259" key="6">
    <source>
        <dbReference type="PROSITE" id="PS50262"/>
    </source>
</evidence>
<feature type="transmembrane region" description="Helical" evidence="5">
    <location>
        <begin position="243"/>
        <end position="267"/>
    </location>
</feature>
<feature type="transmembrane region" description="Helical" evidence="5">
    <location>
        <begin position="43"/>
        <end position="61"/>
    </location>
</feature>
<name>G0M962_CAEBE</name>
<organism evidence="8">
    <name type="scientific">Caenorhabditis brenneri</name>
    <name type="common">Nematode worm</name>
    <dbReference type="NCBI Taxonomy" id="135651"/>
    <lineage>
        <taxon>Eukaryota</taxon>
        <taxon>Metazoa</taxon>
        <taxon>Ecdysozoa</taxon>
        <taxon>Nematoda</taxon>
        <taxon>Chromadorea</taxon>
        <taxon>Rhabditida</taxon>
        <taxon>Rhabditina</taxon>
        <taxon>Rhabditomorpha</taxon>
        <taxon>Rhabditoidea</taxon>
        <taxon>Rhabditidae</taxon>
        <taxon>Peloderinae</taxon>
        <taxon>Caenorhabditis</taxon>
    </lineage>
</organism>
<evidence type="ECO:0000256" key="4">
    <source>
        <dbReference type="ARBA" id="ARBA00023136"/>
    </source>
</evidence>
<comment type="subcellular location">
    <subcellularLocation>
        <location evidence="1">Membrane</location>
    </subcellularLocation>
</comment>